<evidence type="ECO:0000259" key="1">
    <source>
        <dbReference type="Pfam" id="PF01592"/>
    </source>
</evidence>
<dbReference type="GO" id="GO:0005506">
    <property type="term" value="F:iron ion binding"/>
    <property type="evidence" value="ECO:0007669"/>
    <property type="project" value="InterPro"/>
</dbReference>
<feature type="domain" description="NIF system FeS cluster assembly NifU N-terminal" evidence="1">
    <location>
        <begin position="9"/>
        <end position="145"/>
    </location>
</feature>
<sequence length="161" mass="16620">MSAELQQLYQQIILDHAKARHGAGLVEVPAGAKAGESHQLNPTCGDEITLRAVLAGSTGDPAAGPDGGASVEGISWEGQGCSISMASASVLTDLAAGLPRDEIMALVDNFREVMRSRGTVEADEEVLGDAAAFSGVSRYPARVKCAMLAWVALEEALLAAN</sequence>
<dbReference type="SUPFAM" id="SSF82649">
    <property type="entry name" value="SufE/NifU"/>
    <property type="match status" value="1"/>
</dbReference>
<dbReference type="Pfam" id="PF01592">
    <property type="entry name" value="NifU_N"/>
    <property type="match status" value="1"/>
</dbReference>
<dbReference type="NCBIfam" id="TIGR01994">
    <property type="entry name" value="SUF_scaf_2"/>
    <property type="match status" value="1"/>
</dbReference>
<accession>A0A9X1M289</accession>
<evidence type="ECO:0000313" key="3">
    <source>
        <dbReference type="Proteomes" id="UP001139264"/>
    </source>
</evidence>
<gene>
    <name evidence="2" type="ORF">LJ751_09805</name>
</gene>
<name>A0A9X1M289_9MICC</name>
<proteinExistence type="predicted"/>
<dbReference type="GO" id="GO:0016226">
    <property type="term" value="P:iron-sulfur cluster assembly"/>
    <property type="evidence" value="ECO:0007669"/>
    <property type="project" value="InterPro"/>
</dbReference>
<dbReference type="Proteomes" id="UP001139264">
    <property type="component" value="Unassembled WGS sequence"/>
</dbReference>
<reference evidence="2" key="1">
    <citation type="submission" date="2021-10" db="EMBL/GenBank/DDBJ databases">
        <title>Novel species in genus Arthrobacter.</title>
        <authorList>
            <person name="Liu Y."/>
        </authorList>
    </citation>
    <scope>NUCLEOTIDE SEQUENCE</scope>
    <source>
        <strain evidence="2">Zg-Y809</strain>
    </source>
</reference>
<comment type="caution">
    <text evidence="2">The sequence shown here is derived from an EMBL/GenBank/DDBJ whole genome shotgun (WGS) entry which is preliminary data.</text>
</comment>
<dbReference type="CDD" id="cd06664">
    <property type="entry name" value="IscU_like"/>
    <property type="match status" value="1"/>
</dbReference>
<dbReference type="AlphaFoldDB" id="A0A9X1M289"/>
<organism evidence="2 3">
    <name type="scientific">Arthrobacter gengyunqii</name>
    <dbReference type="NCBI Taxonomy" id="2886940"/>
    <lineage>
        <taxon>Bacteria</taxon>
        <taxon>Bacillati</taxon>
        <taxon>Actinomycetota</taxon>
        <taxon>Actinomycetes</taxon>
        <taxon>Micrococcales</taxon>
        <taxon>Micrococcaceae</taxon>
        <taxon>Arthrobacter</taxon>
    </lineage>
</organism>
<dbReference type="InterPro" id="IPR002871">
    <property type="entry name" value="NIF_FeS_clus_asmbl_NifU_N"/>
</dbReference>
<dbReference type="GO" id="GO:0051536">
    <property type="term" value="F:iron-sulfur cluster binding"/>
    <property type="evidence" value="ECO:0007669"/>
    <property type="project" value="InterPro"/>
</dbReference>
<evidence type="ECO:0000313" key="2">
    <source>
        <dbReference type="EMBL" id="MCC3269656.1"/>
    </source>
</evidence>
<dbReference type="Gene3D" id="3.90.1010.10">
    <property type="match status" value="1"/>
</dbReference>
<protein>
    <submittedName>
        <fullName evidence="2">SUF system NifU family Fe-S cluster assembly protein</fullName>
    </submittedName>
</protein>
<dbReference type="RefSeq" id="WP_227908043.1">
    <property type="nucleotide sequence ID" value="NZ_CP095461.1"/>
</dbReference>
<dbReference type="EMBL" id="JAJFZP010000007">
    <property type="protein sequence ID" value="MCC3269656.1"/>
    <property type="molecule type" value="Genomic_DNA"/>
</dbReference>